<dbReference type="InterPro" id="IPR000595">
    <property type="entry name" value="cNMP-bd_dom"/>
</dbReference>
<feature type="transmembrane region" description="Helical" evidence="14">
    <location>
        <begin position="15"/>
        <end position="40"/>
    </location>
</feature>
<dbReference type="PANTHER" id="PTHR10110:SF86">
    <property type="entry name" value="SODIUM_HYDROGEN EXCHANGER 7"/>
    <property type="match status" value="1"/>
</dbReference>
<dbReference type="GO" id="GO:0005886">
    <property type="term" value="C:plasma membrane"/>
    <property type="evidence" value="ECO:0007669"/>
    <property type="project" value="UniProtKB-SubCell"/>
</dbReference>
<evidence type="ECO:0000256" key="2">
    <source>
        <dbReference type="ARBA" id="ARBA00022448"/>
    </source>
</evidence>
<dbReference type="EnsemblPlants" id="Kaladp0027s0076.1.v1.1">
    <property type="protein sequence ID" value="Kaladp0027s0076.1.v1.1"/>
    <property type="gene ID" value="Kaladp0027s0076.v1.1"/>
</dbReference>
<proteinExistence type="predicted"/>
<keyword evidence="7 14" id="KW-1133">Transmembrane helix</keyword>
<evidence type="ECO:0000256" key="14">
    <source>
        <dbReference type="SAM" id="Phobius"/>
    </source>
</evidence>
<dbReference type="Pfam" id="PF00999">
    <property type="entry name" value="Na_H_Exchanger"/>
    <property type="match status" value="1"/>
</dbReference>
<feature type="transmembrane region" description="Helical" evidence="14">
    <location>
        <begin position="90"/>
        <end position="116"/>
    </location>
</feature>
<evidence type="ECO:0000256" key="13">
    <source>
        <dbReference type="ARBA" id="ARBA00047912"/>
    </source>
</evidence>
<evidence type="ECO:0000256" key="1">
    <source>
        <dbReference type="ARBA" id="ARBA00004651"/>
    </source>
</evidence>
<dbReference type="InterPro" id="IPR018422">
    <property type="entry name" value="Cation/H_exchanger_CPA1"/>
</dbReference>
<dbReference type="GO" id="GO:0009941">
    <property type="term" value="C:chloroplast envelope"/>
    <property type="evidence" value="ECO:0007669"/>
    <property type="project" value="TreeGrafter"/>
</dbReference>
<keyword evidence="9" id="KW-0406">Ion transport</keyword>
<evidence type="ECO:0000256" key="7">
    <source>
        <dbReference type="ARBA" id="ARBA00022989"/>
    </source>
</evidence>
<keyword evidence="2" id="KW-0813">Transport</keyword>
<dbReference type="OMA" id="CRIDANK"/>
<evidence type="ECO:0000256" key="6">
    <source>
        <dbReference type="ARBA" id="ARBA00022958"/>
    </source>
</evidence>
<dbReference type="PROSITE" id="PS50042">
    <property type="entry name" value="CNMP_BINDING_3"/>
    <property type="match status" value="1"/>
</dbReference>
<keyword evidence="17" id="KW-1185">Reference proteome</keyword>
<keyword evidence="5 14" id="KW-0812">Transmembrane</keyword>
<dbReference type="Gene3D" id="2.60.120.10">
    <property type="entry name" value="Jelly Rolls"/>
    <property type="match status" value="1"/>
</dbReference>
<evidence type="ECO:0000256" key="4">
    <source>
        <dbReference type="ARBA" id="ARBA00022538"/>
    </source>
</evidence>
<dbReference type="GO" id="GO:0015385">
    <property type="term" value="F:sodium:proton antiporter activity"/>
    <property type="evidence" value="ECO:0007669"/>
    <property type="project" value="InterPro"/>
</dbReference>
<evidence type="ECO:0000256" key="8">
    <source>
        <dbReference type="ARBA" id="ARBA00023053"/>
    </source>
</evidence>
<keyword evidence="10 14" id="KW-0472">Membrane</keyword>
<protein>
    <recommendedName>
        <fullName evidence="15">Cyclic nucleotide-binding domain-containing protein</fullName>
    </recommendedName>
</protein>
<sequence>MLLSGNQYEKNGGAWGYVILLYVIMQVARAVVVVVLYPILIHLGYGMNWKEATVIVWSGLRGAVSLSMALSVNHASNDLHHLKSQIGTSFLFFTGGTVFLTLVVNGSSAQFLLSIFGMDKMTGKERCILDLTKRRMFKKTQNECEALLGDHGEDVDWSTVKGYMNCVKFLESSRPHQENVLEIDDVMSKIGLKDTRVRFLNVLRASYLRMLNEGKINWTTANALIRSIDEATDLASLGVLCDWEILKSQIQFPRYIGYLQSTPCMQKLAINLAAKRLQSACHTSVAFVEGHKIARSLLVEFLGDIEVTSAVINESVAEEKEAGQFLEGFHVTFPQVLRVIKSSEVAYKLLNDLCDYVETMDKHGLLEEKVAVHLRDIVQTDMKKLSRRPPSLEIPEARDVINLHHLLGTLTSRVRKNLESSMRPSIVPCHTLLCGKGCMPNGIWLIQNGVVKCDAKISPNKNSSHLTLSQGTIVGLYEVLAQNPCIYDVSTDTVVFCYLIEAKKFLSVLGTNLGVEELFWKESLFVISRLMLSLTFERRRMQEFRTSVGESLVMHTRVAGDVLQITNGSIGVLLQGSVRSQDAPGRTIASPALLLSSHSGNVVLTVETSGVAESSFCHFGSEYQIETSKARIGVFDISTLESFRAQSPAVDTNLM</sequence>
<feature type="domain" description="Cyclic nucleotide-binding" evidence="15">
    <location>
        <begin position="406"/>
        <end position="510"/>
    </location>
</feature>
<dbReference type="PANTHER" id="PTHR10110">
    <property type="entry name" value="SODIUM/HYDROGEN EXCHANGER"/>
    <property type="match status" value="1"/>
</dbReference>
<comment type="subcellular location">
    <subcellularLocation>
        <location evidence="1">Cell membrane</location>
        <topology evidence="1">Multi-pass membrane protein</topology>
    </subcellularLocation>
</comment>
<name>A0A7N0T9D4_KALFE</name>
<dbReference type="InterPro" id="IPR018490">
    <property type="entry name" value="cNMP-bd_dom_sf"/>
</dbReference>
<dbReference type="InterPro" id="IPR014710">
    <property type="entry name" value="RmlC-like_jellyroll"/>
</dbReference>
<organism evidence="16 17">
    <name type="scientific">Kalanchoe fedtschenkoi</name>
    <name type="common">Lavender scallops</name>
    <name type="synonym">South American air plant</name>
    <dbReference type="NCBI Taxonomy" id="63787"/>
    <lineage>
        <taxon>Eukaryota</taxon>
        <taxon>Viridiplantae</taxon>
        <taxon>Streptophyta</taxon>
        <taxon>Embryophyta</taxon>
        <taxon>Tracheophyta</taxon>
        <taxon>Spermatophyta</taxon>
        <taxon>Magnoliopsida</taxon>
        <taxon>eudicotyledons</taxon>
        <taxon>Gunneridae</taxon>
        <taxon>Pentapetalae</taxon>
        <taxon>Saxifragales</taxon>
        <taxon>Crassulaceae</taxon>
        <taxon>Kalanchoe</taxon>
    </lineage>
</organism>
<evidence type="ECO:0000256" key="11">
    <source>
        <dbReference type="ARBA" id="ARBA00023201"/>
    </source>
</evidence>
<evidence type="ECO:0000256" key="10">
    <source>
        <dbReference type="ARBA" id="ARBA00023136"/>
    </source>
</evidence>
<keyword evidence="3" id="KW-1003">Cell membrane</keyword>
<dbReference type="GO" id="GO:0015386">
    <property type="term" value="F:potassium:proton antiporter activity"/>
    <property type="evidence" value="ECO:0007669"/>
    <property type="project" value="TreeGrafter"/>
</dbReference>
<evidence type="ECO:0000256" key="5">
    <source>
        <dbReference type="ARBA" id="ARBA00022692"/>
    </source>
</evidence>
<evidence type="ECO:0000256" key="12">
    <source>
        <dbReference type="ARBA" id="ARBA00047524"/>
    </source>
</evidence>
<comment type="catalytic activity">
    <reaction evidence="12">
        <text>Na(+)(in) + H(+)(out) = Na(+)(out) + H(+)(in)</text>
        <dbReference type="Rhea" id="RHEA:29419"/>
        <dbReference type="ChEBI" id="CHEBI:15378"/>
        <dbReference type="ChEBI" id="CHEBI:29101"/>
    </reaction>
</comment>
<keyword evidence="6" id="KW-0630">Potassium</keyword>
<keyword evidence="4" id="KW-0633">Potassium transport</keyword>
<dbReference type="Gramene" id="Kaladp0027s0076.1.v1.1">
    <property type="protein sequence ID" value="Kaladp0027s0076.1.v1.1"/>
    <property type="gene ID" value="Kaladp0027s0076.v1.1"/>
</dbReference>
<keyword evidence="11" id="KW-0739">Sodium transport</keyword>
<dbReference type="GO" id="GO:0051453">
    <property type="term" value="P:regulation of intracellular pH"/>
    <property type="evidence" value="ECO:0007669"/>
    <property type="project" value="TreeGrafter"/>
</dbReference>
<reference evidence="16" key="1">
    <citation type="submission" date="2021-01" db="UniProtKB">
        <authorList>
            <consortium name="EnsemblPlants"/>
        </authorList>
    </citation>
    <scope>IDENTIFICATION</scope>
</reference>
<dbReference type="AlphaFoldDB" id="A0A7N0T9D4"/>
<evidence type="ECO:0000313" key="16">
    <source>
        <dbReference type="EnsemblPlants" id="Kaladp0027s0076.1.v1.1"/>
    </source>
</evidence>
<evidence type="ECO:0000259" key="15">
    <source>
        <dbReference type="PROSITE" id="PS50042"/>
    </source>
</evidence>
<dbReference type="SUPFAM" id="SSF51206">
    <property type="entry name" value="cAMP-binding domain-like"/>
    <property type="match status" value="1"/>
</dbReference>
<evidence type="ECO:0000256" key="3">
    <source>
        <dbReference type="ARBA" id="ARBA00022475"/>
    </source>
</evidence>
<accession>A0A7N0T9D4</accession>
<keyword evidence="8" id="KW-0915">Sodium</keyword>
<dbReference type="GO" id="GO:0098719">
    <property type="term" value="P:sodium ion import across plasma membrane"/>
    <property type="evidence" value="ECO:0007669"/>
    <property type="project" value="TreeGrafter"/>
</dbReference>
<dbReference type="Proteomes" id="UP000594263">
    <property type="component" value="Unplaced"/>
</dbReference>
<dbReference type="InterPro" id="IPR006153">
    <property type="entry name" value="Cation/H_exchanger_TM"/>
</dbReference>
<comment type="catalytic activity">
    <reaction evidence="13">
        <text>K(+)(in) + H(+)(out) = K(+)(out) + H(+)(in)</text>
        <dbReference type="Rhea" id="RHEA:29467"/>
        <dbReference type="ChEBI" id="CHEBI:15378"/>
        <dbReference type="ChEBI" id="CHEBI:29103"/>
    </reaction>
</comment>
<evidence type="ECO:0000256" key="9">
    <source>
        <dbReference type="ARBA" id="ARBA00023065"/>
    </source>
</evidence>
<evidence type="ECO:0000313" key="17">
    <source>
        <dbReference type="Proteomes" id="UP000594263"/>
    </source>
</evidence>